<dbReference type="OrthoDB" id="428734at2759"/>
<feature type="non-terminal residue" evidence="3">
    <location>
        <position position="1"/>
    </location>
</feature>
<protein>
    <submittedName>
        <fullName evidence="3">Uncharacterized protein</fullName>
    </submittedName>
</protein>
<dbReference type="SUPFAM" id="SSF56219">
    <property type="entry name" value="DNase I-like"/>
    <property type="match status" value="1"/>
</dbReference>
<dbReference type="EMBL" id="CAJNJA010053831">
    <property type="protein sequence ID" value="CAE7851716.1"/>
    <property type="molecule type" value="Genomic_DNA"/>
</dbReference>
<feature type="transmembrane region" description="Helical" evidence="2">
    <location>
        <begin position="359"/>
        <end position="378"/>
    </location>
</feature>
<organism evidence="3 4">
    <name type="scientific">Symbiodinium necroappetens</name>
    <dbReference type="NCBI Taxonomy" id="1628268"/>
    <lineage>
        <taxon>Eukaryota</taxon>
        <taxon>Sar</taxon>
        <taxon>Alveolata</taxon>
        <taxon>Dinophyceae</taxon>
        <taxon>Suessiales</taxon>
        <taxon>Symbiodiniaceae</taxon>
        <taxon>Symbiodinium</taxon>
    </lineage>
</organism>
<feature type="region of interest" description="Disordered" evidence="1">
    <location>
        <begin position="296"/>
        <end position="324"/>
    </location>
</feature>
<proteinExistence type="predicted"/>
<keyword evidence="2" id="KW-0472">Membrane</keyword>
<name>A0A813A288_9DINO</name>
<evidence type="ECO:0000256" key="2">
    <source>
        <dbReference type="SAM" id="Phobius"/>
    </source>
</evidence>
<keyword evidence="2" id="KW-0812">Transmembrane</keyword>
<comment type="caution">
    <text evidence="3">The sequence shown here is derived from an EMBL/GenBank/DDBJ whole genome shotgun (WGS) entry which is preliminary data.</text>
</comment>
<dbReference type="PANTHER" id="PTHR12121:SF34">
    <property type="entry name" value="PROTEIN ANGEL"/>
    <property type="match status" value="1"/>
</dbReference>
<dbReference type="InterPro" id="IPR050410">
    <property type="entry name" value="CCR4/nocturin_mRNA_transcr"/>
</dbReference>
<keyword evidence="2" id="KW-1133">Transmembrane helix</keyword>
<keyword evidence="4" id="KW-1185">Reference proteome</keyword>
<evidence type="ECO:0000256" key="1">
    <source>
        <dbReference type="SAM" id="MobiDB-lite"/>
    </source>
</evidence>
<accession>A0A813A288</accession>
<evidence type="ECO:0000313" key="3">
    <source>
        <dbReference type="EMBL" id="CAE7851716.1"/>
    </source>
</evidence>
<dbReference type="GO" id="GO:0000175">
    <property type="term" value="F:3'-5'-RNA exonuclease activity"/>
    <property type="evidence" value="ECO:0007669"/>
    <property type="project" value="TreeGrafter"/>
</dbReference>
<gene>
    <name evidence="3" type="ORF">SNEC2469_LOCUS26441</name>
</gene>
<dbReference type="InterPro" id="IPR036691">
    <property type="entry name" value="Endo/exonu/phosph_ase_sf"/>
</dbReference>
<feature type="compositionally biased region" description="Basic and acidic residues" evidence="1">
    <location>
        <begin position="297"/>
        <end position="307"/>
    </location>
</feature>
<dbReference type="AlphaFoldDB" id="A0A813A288"/>
<reference evidence="3" key="1">
    <citation type="submission" date="2021-02" db="EMBL/GenBank/DDBJ databases">
        <authorList>
            <person name="Dougan E. K."/>
            <person name="Rhodes N."/>
            <person name="Thang M."/>
            <person name="Chan C."/>
        </authorList>
    </citation>
    <scope>NUCLEOTIDE SEQUENCE</scope>
</reference>
<dbReference type="PANTHER" id="PTHR12121">
    <property type="entry name" value="CARBON CATABOLITE REPRESSOR PROTEIN 4"/>
    <property type="match status" value="1"/>
</dbReference>
<dbReference type="Proteomes" id="UP000601435">
    <property type="component" value="Unassembled WGS sequence"/>
</dbReference>
<evidence type="ECO:0000313" key="4">
    <source>
        <dbReference type="Proteomes" id="UP000601435"/>
    </source>
</evidence>
<dbReference type="Gene3D" id="3.60.10.10">
    <property type="entry name" value="Endonuclease/exonuclease/phosphatase"/>
    <property type="match status" value="1"/>
</dbReference>
<sequence length="407" mass="44350">VDLGDASNSRWLAQKRGSLNKDQQSRFFSKGHPGLLIVLGIKSGSKLRKEQHALLVGAAYIVANPISLLPMRLDIQAVQTLMLMDSMERVLEHESRYYASLSVVVAGDFNVPPYYPQMSFDLLSKHIAQEGDFDQMATTVMQGVASGKFQTFVDPNSEQQTIASPVYELITKGVLGQDSIGFLVAAIKSAGYHPSRILEGPLYQMLTTKWLKYQMISAYAHVLGTEPMTNALETLDFVFFLPAQRRPDHSRAARLAVTGVLAAPPPQSRQKLVAGLGSDHIPLVVDVGLCTPISKSGEVESQRREDNTTSPVVNIPHSPPSCDSSREERILEMLASLEHRLEALDSKVSRPGMLVELKWALVASTLGSVLFAASTMLLGATSALVRQAMTGCLLASLLYQGFLASKI</sequence>